<evidence type="ECO:0000313" key="7">
    <source>
        <dbReference type="Proteomes" id="UP000070174"/>
    </source>
</evidence>
<evidence type="ECO:0000259" key="4">
    <source>
        <dbReference type="PROSITE" id="PS50042"/>
    </source>
</evidence>
<evidence type="ECO:0000256" key="2">
    <source>
        <dbReference type="ARBA" id="ARBA00023125"/>
    </source>
</evidence>
<dbReference type="GO" id="GO:0003677">
    <property type="term" value="F:DNA binding"/>
    <property type="evidence" value="ECO:0007669"/>
    <property type="project" value="UniProtKB-KW"/>
</dbReference>
<dbReference type="InterPro" id="IPR000595">
    <property type="entry name" value="cNMP-bd_dom"/>
</dbReference>
<dbReference type="PATRIC" id="fig|54005.3.peg.25"/>
<dbReference type="CDD" id="cd00090">
    <property type="entry name" value="HTH_ARSR"/>
    <property type="match status" value="1"/>
</dbReference>
<gene>
    <name evidence="6" type="ORF">HMPREF3229_00025</name>
</gene>
<feature type="domain" description="HTH crp-type" evidence="5">
    <location>
        <begin position="149"/>
        <end position="214"/>
    </location>
</feature>
<comment type="caution">
    <text evidence="6">The sequence shown here is derived from an EMBL/GenBank/DDBJ whole genome shotgun (WGS) entry which is preliminary data.</text>
</comment>
<name>A0A133PSV2_9FIRM</name>
<protein>
    <submittedName>
        <fullName evidence="6">Cyclic nucleotide-binding domain protein</fullName>
    </submittedName>
</protein>
<dbReference type="SMART" id="SM00100">
    <property type="entry name" value="cNMP"/>
    <property type="match status" value="1"/>
</dbReference>
<keyword evidence="2" id="KW-0238">DNA-binding</keyword>
<evidence type="ECO:0000313" key="6">
    <source>
        <dbReference type="EMBL" id="KXA31896.1"/>
    </source>
</evidence>
<dbReference type="InterPro" id="IPR012318">
    <property type="entry name" value="HTH_CRP"/>
</dbReference>
<evidence type="ECO:0000256" key="3">
    <source>
        <dbReference type="ARBA" id="ARBA00023163"/>
    </source>
</evidence>
<dbReference type="RefSeq" id="WP_060799311.1">
    <property type="nucleotide sequence ID" value="NZ_KQ957084.1"/>
</dbReference>
<sequence>MKDIEILKNLALFKGLDDEELIEIEKYLSDVKTYEAKEIIFTIGDEINYFGILLRGKVDLSLEDVFGNKAILSKLTGPALFAESVLIKDVGEIPLSVVAACDSEVVFFDYKAYKSSDSRSLIKVQDNLIKILAGKNLFMRDKLNLLSLPSSRAKILYFLSSEARKRKSKYFTIDFNISELAQFMNLNRSSLSRELSKLKKEGLIDYHKKTFRIL</sequence>
<organism evidence="6">
    <name type="scientific">Peptoniphilus harei</name>
    <dbReference type="NCBI Taxonomy" id="54005"/>
    <lineage>
        <taxon>Bacteria</taxon>
        <taxon>Bacillati</taxon>
        <taxon>Bacillota</taxon>
        <taxon>Tissierellia</taxon>
        <taxon>Tissierellales</taxon>
        <taxon>Peptoniphilaceae</taxon>
        <taxon>Peptoniphilus</taxon>
    </lineage>
</organism>
<dbReference type="AlphaFoldDB" id="A0A133PSV2"/>
<accession>A0A133PSV2</accession>
<dbReference type="Pfam" id="PF13545">
    <property type="entry name" value="HTH_Crp_2"/>
    <property type="match status" value="1"/>
</dbReference>
<reference evidence="6 7" key="1">
    <citation type="submission" date="2016-01" db="EMBL/GenBank/DDBJ databases">
        <authorList>
            <person name="Oliw E.H."/>
        </authorList>
    </citation>
    <scope>NUCLEOTIDE SEQUENCE [LARGE SCALE GENOMIC DNA]</scope>
    <source>
        <strain evidence="6 7">CMW7756A</strain>
    </source>
</reference>
<keyword evidence="3" id="KW-0804">Transcription</keyword>
<dbReference type="InterPro" id="IPR018490">
    <property type="entry name" value="cNMP-bd_dom_sf"/>
</dbReference>
<evidence type="ECO:0000259" key="5">
    <source>
        <dbReference type="PROSITE" id="PS51063"/>
    </source>
</evidence>
<dbReference type="InterPro" id="IPR011991">
    <property type="entry name" value="ArsR-like_HTH"/>
</dbReference>
<evidence type="ECO:0000256" key="1">
    <source>
        <dbReference type="ARBA" id="ARBA00023015"/>
    </source>
</evidence>
<keyword evidence="1" id="KW-0805">Transcription regulation</keyword>
<dbReference type="SUPFAM" id="SSF51206">
    <property type="entry name" value="cAMP-binding domain-like"/>
    <property type="match status" value="1"/>
</dbReference>
<dbReference type="Pfam" id="PF00027">
    <property type="entry name" value="cNMP_binding"/>
    <property type="match status" value="1"/>
</dbReference>
<dbReference type="EMBL" id="LRQE01000001">
    <property type="protein sequence ID" value="KXA31896.1"/>
    <property type="molecule type" value="Genomic_DNA"/>
</dbReference>
<dbReference type="CDD" id="cd00038">
    <property type="entry name" value="CAP_ED"/>
    <property type="match status" value="1"/>
</dbReference>
<dbReference type="Gene3D" id="2.60.120.10">
    <property type="entry name" value="Jelly Rolls"/>
    <property type="match status" value="1"/>
</dbReference>
<dbReference type="PROSITE" id="PS50042">
    <property type="entry name" value="CNMP_BINDING_3"/>
    <property type="match status" value="1"/>
</dbReference>
<dbReference type="InterPro" id="IPR014710">
    <property type="entry name" value="RmlC-like_jellyroll"/>
</dbReference>
<dbReference type="Proteomes" id="UP000070174">
    <property type="component" value="Unassembled WGS sequence"/>
</dbReference>
<proteinExistence type="predicted"/>
<dbReference type="PROSITE" id="PS51063">
    <property type="entry name" value="HTH_CRP_2"/>
    <property type="match status" value="1"/>
</dbReference>
<feature type="domain" description="Cyclic nucleotide-binding" evidence="4">
    <location>
        <begin position="12"/>
        <end position="114"/>
    </location>
</feature>
<dbReference type="SUPFAM" id="SSF46785">
    <property type="entry name" value="Winged helix' DNA-binding domain"/>
    <property type="match status" value="1"/>
</dbReference>
<dbReference type="InterPro" id="IPR036390">
    <property type="entry name" value="WH_DNA-bd_sf"/>
</dbReference>
<dbReference type="GO" id="GO:0006355">
    <property type="term" value="P:regulation of DNA-templated transcription"/>
    <property type="evidence" value="ECO:0007669"/>
    <property type="project" value="InterPro"/>
</dbReference>